<dbReference type="InterPro" id="IPR023387">
    <property type="entry name" value="DUF1653-like_dom"/>
</dbReference>
<dbReference type="EMBL" id="QRPK01000026">
    <property type="protein sequence ID" value="RHM10572.1"/>
    <property type="molecule type" value="Genomic_DNA"/>
</dbReference>
<dbReference type="InterPro" id="IPR037135">
    <property type="entry name" value="DUF1653-like_dom_sf"/>
</dbReference>
<dbReference type="InterPro" id="IPR054174">
    <property type="entry name" value="Alpha-amylase-like_C"/>
</dbReference>
<dbReference type="SUPFAM" id="SSF51445">
    <property type="entry name" value="(Trans)glycosidases"/>
    <property type="match status" value="1"/>
</dbReference>
<accession>A0A415PCV6</accession>
<dbReference type="SUPFAM" id="SSF51011">
    <property type="entry name" value="Glycosyl hydrolase domain"/>
    <property type="match status" value="1"/>
</dbReference>
<dbReference type="GO" id="GO:0016798">
    <property type="term" value="F:hydrolase activity, acting on glycosyl bonds"/>
    <property type="evidence" value="ECO:0007669"/>
    <property type="project" value="UniProtKB-KW"/>
</dbReference>
<organism evidence="4 5">
    <name type="scientific">Amedibacillus dolichus</name>
    <dbReference type="NCBI Taxonomy" id="31971"/>
    <lineage>
        <taxon>Bacteria</taxon>
        <taxon>Bacillati</taxon>
        <taxon>Bacillota</taxon>
        <taxon>Erysipelotrichia</taxon>
        <taxon>Erysipelotrichales</taxon>
        <taxon>Erysipelotrichaceae</taxon>
        <taxon>Amedibacillus</taxon>
    </lineage>
</organism>
<evidence type="ECO:0000256" key="1">
    <source>
        <dbReference type="ARBA" id="ARBA00022801"/>
    </source>
</evidence>
<dbReference type="Pfam" id="PF07866">
    <property type="entry name" value="DUF1653"/>
    <property type="match status" value="1"/>
</dbReference>
<dbReference type="Pfam" id="PF22026">
    <property type="entry name" value="Alpha-amylase_C_2"/>
    <property type="match status" value="1"/>
</dbReference>
<dbReference type="PANTHER" id="PTHR10357:SF210">
    <property type="entry name" value="MALTODEXTRIN GLUCOSIDASE"/>
    <property type="match status" value="1"/>
</dbReference>
<dbReference type="Gene3D" id="3.20.20.80">
    <property type="entry name" value="Glycosidases"/>
    <property type="match status" value="1"/>
</dbReference>
<name>A0A415PCV6_9FIRM</name>
<keyword evidence="1" id="KW-0378">Hydrolase</keyword>
<keyword evidence="2" id="KW-0326">Glycosidase</keyword>
<dbReference type="CDD" id="cd11353">
    <property type="entry name" value="AmyAc_euk_bac_CMD_like"/>
    <property type="match status" value="1"/>
</dbReference>
<dbReference type="Pfam" id="PF00128">
    <property type="entry name" value="Alpha-amylase"/>
    <property type="match status" value="1"/>
</dbReference>
<dbReference type="GO" id="GO:0005975">
    <property type="term" value="P:carbohydrate metabolic process"/>
    <property type="evidence" value="ECO:0007669"/>
    <property type="project" value="InterPro"/>
</dbReference>
<gene>
    <name evidence="4" type="ORF">DWZ83_06185</name>
</gene>
<sequence length="533" mass="62321">MQNWIQEAVFYHIYPLGFCGAQQYQQAHTTHAILKLIDWIEHLKSMNITAVYLGPVFESYEHGYDTSDYRQIDHRLGSNEDFQKVCEALHKAGIRIVLDGVFNHVGRSFWAFLDVKEHREQSRYCSWFSNLRFDENNDQNDGFSYDTWEGHTNLIKLNLKNPEVVDYLLDSVNMWIDEFQIDGLRLDAADVMDRDFFCRLKAFCKTKKADFWLMGEIIHGNYNVWANERMLDSVTNYECYKGLYSSHNDHNYFEIAHSLARQFAKGGIYEHLKLYNFVDNHDVNRLASMLKEQQDLFNVYTLLYTMPGIPSIYYGSEWAIKGTKQYGSDAQLRPCLKLQEDSALTKHIATLGLLRKKLPVLFNGSYEQILLRNEQLVFKRQNQNEEVWVALNCAKEAYTLSLETNEDLRDLLNNTVYLSKDQQTRMTIPAKSACILQSIPHQAQETEAPSFESLDEKKNEDLPMDIPLGRYQHFKGNHYSVLYVATHSETLEKYVVYRALYGECKVWVRPLSMFCEMVEHGGKKVPRFQYLGK</sequence>
<proteinExistence type="predicted"/>
<dbReference type="InterPro" id="IPR006047">
    <property type="entry name" value="GH13_cat_dom"/>
</dbReference>
<reference evidence="4 5" key="1">
    <citation type="submission" date="2018-08" db="EMBL/GenBank/DDBJ databases">
        <title>A genome reference for cultivated species of the human gut microbiota.</title>
        <authorList>
            <person name="Zou Y."/>
            <person name="Xue W."/>
            <person name="Luo G."/>
        </authorList>
    </citation>
    <scope>NUCLEOTIDE SEQUENCE [LARGE SCALE GENOMIC DNA]</scope>
    <source>
        <strain evidence="4 5">AF35-6BH</strain>
    </source>
</reference>
<dbReference type="Gene3D" id="2.60.40.1180">
    <property type="entry name" value="Golgi alpha-mannosidase II"/>
    <property type="match status" value="1"/>
</dbReference>
<evidence type="ECO:0000313" key="5">
    <source>
        <dbReference type="Proteomes" id="UP000284868"/>
    </source>
</evidence>
<keyword evidence="5" id="KW-1185">Reference proteome</keyword>
<dbReference type="OrthoDB" id="9805159at2"/>
<comment type="caution">
    <text evidence="4">The sequence shown here is derived from an EMBL/GenBank/DDBJ whole genome shotgun (WGS) entry which is preliminary data.</text>
</comment>
<dbReference type="Gene3D" id="2.30.30.320">
    <property type="entry name" value="DUF1653-like domain"/>
    <property type="match status" value="1"/>
</dbReference>
<dbReference type="Proteomes" id="UP000284868">
    <property type="component" value="Unassembled WGS sequence"/>
</dbReference>
<evidence type="ECO:0000313" key="4">
    <source>
        <dbReference type="EMBL" id="RHM10572.1"/>
    </source>
</evidence>
<dbReference type="RefSeq" id="WP_118365603.1">
    <property type="nucleotide sequence ID" value="NZ_QRPK01000026.1"/>
</dbReference>
<dbReference type="AlphaFoldDB" id="A0A415PCV6"/>
<dbReference type="InterPro" id="IPR013780">
    <property type="entry name" value="Glyco_hydro_b"/>
</dbReference>
<dbReference type="InterPro" id="IPR017853">
    <property type="entry name" value="GH"/>
</dbReference>
<feature type="domain" description="Glycosyl hydrolase family 13 catalytic" evidence="3">
    <location>
        <begin position="12"/>
        <end position="355"/>
    </location>
</feature>
<dbReference type="PANTHER" id="PTHR10357">
    <property type="entry name" value="ALPHA-AMYLASE FAMILY MEMBER"/>
    <property type="match status" value="1"/>
</dbReference>
<protein>
    <submittedName>
        <fullName evidence="4">DUF1653 domain-containing protein</fullName>
    </submittedName>
</protein>
<evidence type="ECO:0000259" key="3">
    <source>
        <dbReference type="SMART" id="SM00642"/>
    </source>
</evidence>
<evidence type="ECO:0000256" key="2">
    <source>
        <dbReference type="ARBA" id="ARBA00023295"/>
    </source>
</evidence>
<dbReference type="SMART" id="SM00642">
    <property type="entry name" value="Aamy"/>
    <property type="match status" value="1"/>
</dbReference>